<keyword evidence="1" id="KW-0677">Repeat</keyword>
<proteinExistence type="predicted"/>
<feature type="domain" description="EF-hand" evidence="4">
    <location>
        <begin position="136"/>
        <end position="171"/>
    </location>
</feature>
<dbReference type="Pfam" id="PF13202">
    <property type="entry name" value="EF-hand_5"/>
    <property type="match status" value="1"/>
</dbReference>
<dbReference type="InterPro" id="IPR011992">
    <property type="entry name" value="EF-hand-dom_pair"/>
</dbReference>
<protein>
    <submittedName>
        <fullName evidence="5">Protein kinase</fullName>
    </submittedName>
</protein>
<dbReference type="PANTHER" id="PTHR23050">
    <property type="entry name" value="CALCIUM BINDING PROTEIN"/>
    <property type="match status" value="1"/>
</dbReference>
<reference evidence="5 6" key="1">
    <citation type="journal article" date="2017" name="Int. J. Parasitol.">
        <title>The genome of the protozoan parasite Cystoisospora suis and a reverse vaccinology approach to identify vaccine candidates.</title>
        <authorList>
            <person name="Palmieri N."/>
            <person name="Shrestha A."/>
            <person name="Ruttkowski B."/>
            <person name="Beck T."/>
            <person name="Vogl C."/>
            <person name="Tomley F."/>
            <person name="Blake D.P."/>
            <person name="Joachim A."/>
        </authorList>
    </citation>
    <scope>NUCLEOTIDE SEQUENCE [LARGE SCALE GENOMIC DNA]</scope>
    <source>
        <strain evidence="5 6">Wien I</strain>
    </source>
</reference>
<accession>A0A2C6KW68</accession>
<dbReference type="OrthoDB" id="26525at2759"/>
<organism evidence="5 6">
    <name type="scientific">Cystoisospora suis</name>
    <dbReference type="NCBI Taxonomy" id="483139"/>
    <lineage>
        <taxon>Eukaryota</taxon>
        <taxon>Sar</taxon>
        <taxon>Alveolata</taxon>
        <taxon>Apicomplexa</taxon>
        <taxon>Conoidasida</taxon>
        <taxon>Coccidia</taxon>
        <taxon>Eucoccidiorida</taxon>
        <taxon>Eimeriorina</taxon>
        <taxon>Sarcocystidae</taxon>
        <taxon>Cystoisospora</taxon>
    </lineage>
</organism>
<evidence type="ECO:0000259" key="4">
    <source>
        <dbReference type="PROSITE" id="PS50222"/>
    </source>
</evidence>
<keyword evidence="2" id="KW-0106">Calcium</keyword>
<dbReference type="SMART" id="SM00054">
    <property type="entry name" value="EFh"/>
    <property type="match status" value="3"/>
</dbReference>
<feature type="domain" description="EF-hand" evidence="4">
    <location>
        <begin position="264"/>
        <end position="297"/>
    </location>
</feature>
<dbReference type="AlphaFoldDB" id="A0A2C6KW68"/>
<evidence type="ECO:0000256" key="2">
    <source>
        <dbReference type="ARBA" id="ARBA00022837"/>
    </source>
</evidence>
<evidence type="ECO:0000256" key="1">
    <source>
        <dbReference type="ARBA" id="ARBA00022737"/>
    </source>
</evidence>
<dbReference type="Proteomes" id="UP000221165">
    <property type="component" value="Unassembled WGS sequence"/>
</dbReference>
<dbReference type="Gene3D" id="1.10.238.10">
    <property type="entry name" value="EF-hand"/>
    <property type="match status" value="2"/>
</dbReference>
<comment type="caution">
    <text evidence="5">The sequence shown here is derived from an EMBL/GenBank/DDBJ whole genome shotgun (WGS) entry which is preliminary data.</text>
</comment>
<keyword evidence="5" id="KW-0808">Transferase</keyword>
<keyword evidence="6" id="KW-1185">Reference proteome</keyword>
<gene>
    <name evidence="5" type="ORF">CSUI_005820</name>
</gene>
<dbReference type="VEuPathDB" id="ToxoDB:CSUI_005820"/>
<dbReference type="CDD" id="cd00051">
    <property type="entry name" value="EFh"/>
    <property type="match status" value="1"/>
</dbReference>
<keyword evidence="5" id="KW-0418">Kinase</keyword>
<feature type="region of interest" description="Disordered" evidence="3">
    <location>
        <begin position="44"/>
        <end position="73"/>
    </location>
</feature>
<evidence type="ECO:0000256" key="3">
    <source>
        <dbReference type="SAM" id="MobiDB-lite"/>
    </source>
</evidence>
<dbReference type="InterPro" id="IPR050145">
    <property type="entry name" value="Centrin_CML-like"/>
</dbReference>
<dbReference type="GO" id="GO:0005509">
    <property type="term" value="F:calcium ion binding"/>
    <property type="evidence" value="ECO:0007669"/>
    <property type="project" value="InterPro"/>
</dbReference>
<evidence type="ECO:0000313" key="6">
    <source>
        <dbReference type="Proteomes" id="UP000221165"/>
    </source>
</evidence>
<dbReference type="InterPro" id="IPR018247">
    <property type="entry name" value="EF_Hand_1_Ca_BS"/>
</dbReference>
<feature type="domain" description="EF-hand" evidence="4">
    <location>
        <begin position="178"/>
        <end position="213"/>
    </location>
</feature>
<dbReference type="EMBL" id="MIGC01002827">
    <property type="protein sequence ID" value="PHJ20344.1"/>
    <property type="molecule type" value="Genomic_DNA"/>
</dbReference>
<dbReference type="Pfam" id="PF13499">
    <property type="entry name" value="EF-hand_7"/>
    <property type="match status" value="1"/>
</dbReference>
<dbReference type="RefSeq" id="XP_067922033.1">
    <property type="nucleotide sequence ID" value="XM_068065988.1"/>
</dbReference>
<dbReference type="SUPFAM" id="SSF47473">
    <property type="entry name" value="EF-hand"/>
    <property type="match status" value="1"/>
</dbReference>
<name>A0A2C6KW68_9APIC</name>
<dbReference type="InterPro" id="IPR002048">
    <property type="entry name" value="EF_hand_dom"/>
</dbReference>
<dbReference type="GO" id="GO:0016301">
    <property type="term" value="F:kinase activity"/>
    <property type="evidence" value="ECO:0007669"/>
    <property type="project" value="UniProtKB-KW"/>
</dbReference>
<dbReference type="GeneID" id="94429199"/>
<evidence type="ECO:0000313" key="5">
    <source>
        <dbReference type="EMBL" id="PHJ20344.1"/>
    </source>
</evidence>
<dbReference type="PROSITE" id="PS00018">
    <property type="entry name" value="EF_HAND_1"/>
    <property type="match status" value="3"/>
</dbReference>
<dbReference type="PROSITE" id="PS50222">
    <property type="entry name" value="EF_HAND_2"/>
    <property type="match status" value="3"/>
</dbReference>
<sequence length="297" mass="34187">MALCSRVSTRISTSLVCSLPQSRLLGFSTRRYLSASLSRCVSSTGQKEEEIPGKSPSSPAGEREPGSKSMTPLSACLRPSRVFLSRHASSTSLFQQSRRGFAAGSYWALNKERLYDDSMLDEWRERFPNLRKYNNDALQTWRRVFDSFDSDRDGFITQADLQKTPEFTVAKAQKLKGEKENLNRELYTEYDADQNNMIDFGEFVEAMYNVDKEMFLESFEGFDPVDVQLEFDKYAVVDEASPTKKQIPQNRVKQMMIDYRFTCVTEIDAQRLFDEMDVNRDGVIDLGDFKQCVQRRS</sequence>